<dbReference type="Proteomes" id="UP001163981">
    <property type="component" value="Chromosome"/>
</dbReference>
<accession>A0ABY6NPJ3</accession>
<keyword evidence="1" id="KW-0732">Signal</keyword>
<evidence type="ECO:0000256" key="1">
    <source>
        <dbReference type="SAM" id="SignalP"/>
    </source>
</evidence>
<reference evidence="3" key="1">
    <citation type="submission" date="2021-02" db="EMBL/GenBank/DDBJ databases">
        <title>Salinimicrobium sp. nov. isolated from seawater in Tongyeong, Republic of Korea.</title>
        <authorList>
            <person name="Lee S.-J."/>
        </authorList>
    </citation>
    <scope>NUCLEOTIDE SEQUENCE</scope>
    <source>
        <strain evidence="3">HN-2-9-2</strain>
    </source>
</reference>
<feature type="domain" description="BT-3987-like N-terminal" evidence="2">
    <location>
        <begin position="33"/>
        <end position="94"/>
    </location>
</feature>
<evidence type="ECO:0000259" key="2">
    <source>
        <dbReference type="Pfam" id="PF08522"/>
    </source>
</evidence>
<evidence type="ECO:0000313" key="4">
    <source>
        <dbReference type="Proteomes" id="UP001163981"/>
    </source>
</evidence>
<dbReference type="Pfam" id="PF08522">
    <property type="entry name" value="BT_3987-like_N"/>
    <property type="match status" value="1"/>
</dbReference>
<feature type="signal peptide" evidence="1">
    <location>
        <begin position="1"/>
        <end position="18"/>
    </location>
</feature>
<feature type="chain" id="PRO_5045268366" evidence="1">
    <location>
        <begin position="19"/>
        <end position="111"/>
    </location>
</feature>
<name>A0ABY6NPJ3_9FLAO</name>
<sequence length="111" mass="12704">MKNITKITLFLFFSILFASCENEEWEFPDFEYQTVYFAHQYPVRTITLGEDIFDTSLDNEWKFQIMATTGGVYENPADVTVDITVDNSLVDGLAFEGGGIFYQCLEITIIS</sequence>
<dbReference type="EMBL" id="CP069620">
    <property type="protein sequence ID" value="UZH54483.1"/>
    <property type="molecule type" value="Genomic_DNA"/>
</dbReference>
<dbReference type="RefSeq" id="WP_265162808.1">
    <property type="nucleotide sequence ID" value="NZ_CP069620.1"/>
</dbReference>
<proteinExistence type="predicted"/>
<dbReference type="Gene3D" id="2.60.40.1740">
    <property type="entry name" value="hypothetical protein (bacova_03559)"/>
    <property type="match status" value="1"/>
</dbReference>
<organism evidence="3 4">
    <name type="scientific">Salinimicrobium tongyeongense</name>
    <dbReference type="NCBI Taxonomy" id="2809707"/>
    <lineage>
        <taxon>Bacteria</taxon>
        <taxon>Pseudomonadati</taxon>
        <taxon>Bacteroidota</taxon>
        <taxon>Flavobacteriia</taxon>
        <taxon>Flavobacteriales</taxon>
        <taxon>Flavobacteriaceae</taxon>
        <taxon>Salinimicrobium</taxon>
    </lineage>
</organism>
<gene>
    <name evidence="3" type="ORF">JRG66_10890</name>
</gene>
<dbReference type="InterPro" id="IPR013728">
    <property type="entry name" value="BT_3987-like_N"/>
</dbReference>
<dbReference type="PROSITE" id="PS51257">
    <property type="entry name" value="PROKAR_LIPOPROTEIN"/>
    <property type="match status" value="1"/>
</dbReference>
<keyword evidence="4" id="KW-1185">Reference proteome</keyword>
<protein>
    <submittedName>
        <fullName evidence="3">DUF1735 domain-containing protein</fullName>
    </submittedName>
</protein>
<evidence type="ECO:0000313" key="3">
    <source>
        <dbReference type="EMBL" id="UZH54483.1"/>
    </source>
</evidence>